<dbReference type="GO" id="GO:0006281">
    <property type="term" value="P:DNA repair"/>
    <property type="evidence" value="ECO:0007669"/>
    <property type="project" value="UniProtKB-KW"/>
</dbReference>
<keyword evidence="1" id="KW-0227">DNA damage</keyword>
<dbReference type="EC" id="5.6.2.3" evidence="1"/>
<dbReference type="GO" id="GO:0016887">
    <property type="term" value="F:ATP hydrolysis activity"/>
    <property type="evidence" value="ECO:0007669"/>
    <property type="project" value="RHEA"/>
</dbReference>
<keyword evidence="1" id="KW-0233">DNA recombination</keyword>
<dbReference type="Pfam" id="PF05970">
    <property type="entry name" value="PIF1"/>
    <property type="match status" value="1"/>
</dbReference>
<gene>
    <name evidence="3" type="ORF">PILCRDRAFT_83281</name>
</gene>
<dbReference type="HOGENOM" id="CLU_723827_0_0_1"/>
<protein>
    <recommendedName>
        <fullName evidence="1">ATP-dependent DNA helicase</fullName>
        <ecNumber evidence="1">5.6.2.3</ecNumber>
    </recommendedName>
</protein>
<evidence type="ECO:0000259" key="2">
    <source>
        <dbReference type="Pfam" id="PF05970"/>
    </source>
</evidence>
<dbReference type="SUPFAM" id="SSF52540">
    <property type="entry name" value="P-loop containing nucleoside triphosphate hydrolases"/>
    <property type="match status" value="1"/>
</dbReference>
<dbReference type="GO" id="GO:0005524">
    <property type="term" value="F:ATP binding"/>
    <property type="evidence" value="ECO:0007669"/>
    <property type="project" value="UniProtKB-KW"/>
</dbReference>
<dbReference type="GO" id="GO:0043139">
    <property type="term" value="F:5'-3' DNA helicase activity"/>
    <property type="evidence" value="ECO:0007669"/>
    <property type="project" value="UniProtKB-EC"/>
</dbReference>
<keyword evidence="1" id="KW-0067">ATP-binding</keyword>
<dbReference type="Gene3D" id="3.40.50.300">
    <property type="entry name" value="P-loop containing nucleotide triphosphate hydrolases"/>
    <property type="match status" value="1"/>
</dbReference>
<accession>A0A0C3CQF5</accession>
<dbReference type="EMBL" id="KN832970">
    <property type="protein sequence ID" value="KIM91887.1"/>
    <property type="molecule type" value="Genomic_DNA"/>
</dbReference>
<keyword evidence="1" id="KW-0234">DNA repair</keyword>
<keyword evidence="1" id="KW-0547">Nucleotide-binding</keyword>
<organism evidence="3 4">
    <name type="scientific">Piloderma croceum (strain F 1598)</name>
    <dbReference type="NCBI Taxonomy" id="765440"/>
    <lineage>
        <taxon>Eukaryota</taxon>
        <taxon>Fungi</taxon>
        <taxon>Dikarya</taxon>
        <taxon>Basidiomycota</taxon>
        <taxon>Agaricomycotina</taxon>
        <taxon>Agaricomycetes</taxon>
        <taxon>Agaricomycetidae</taxon>
        <taxon>Atheliales</taxon>
        <taxon>Atheliaceae</taxon>
        <taxon>Piloderma</taxon>
    </lineage>
</organism>
<keyword evidence="1" id="KW-0347">Helicase</keyword>
<evidence type="ECO:0000313" key="3">
    <source>
        <dbReference type="EMBL" id="KIM91887.1"/>
    </source>
</evidence>
<dbReference type="AlphaFoldDB" id="A0A0C3CQF5"/>
<keyword evidence="4" id="KW-1185">Reference proteome</keyword>
<dbReference type="PANTHER" id="PTHR47642">
    <property type="entry name" value="ATP-DEPENDENT DNA HELICASE"/>
    <property type="match status" value="1"/>
</dbReference>
<dbReference type="GO" id="GO:0006310">
    <property type="term" value="P:DNA recombination"/>
    <property type="evidence" value="ECO:0007669"/>
    <property type="project" value="UniProtKB-KW"/>
</dbReference>
<evidence type="ECO:0000313" key="4">
    <source>
        <dbReference type="Proteomes" id="UP000054166"/>
    </source>
</evidence>
<evidence type="ECO:0000256" key="1">
    <source>
        <dbReference type="RuleBase" id="RU363044"/>
    </source>
</evidence>
<comment type="cofactor">
    <cofactor evidence="1">
        <name>Mg(2+)</name>
        <dbReference type="ChEBI" id="CHEBI:18420"/>
    </cofactor>
</comment>
<feature type="domain" description="DNA helicase Pif1-like DEAD-box helicase" evidence="2">
    <location>
        <begin position="231"/>
        <end position="376"/>
    </location>
</feature>
<proteinExistence type="inferred from homology"/>
<dbReference type="InterPro" id="IPR051055">
    <property type="entry name" value="PIF1_helicase"/>
</dbReference>
<sequence length="382" mass="43224">MSSEGLDGAEESDDELYVAGEGDIQSKEYTDHGVELKNCNYLDFFLNTYDGHPYSPTKNEKETHGWKPSEHVPYLETSGRGKSCQVIRKDGHETKVEFLGEWFLRNDDTEEHELYCAWMLTFFVPWREVIEDIVEDEDQDQNVLVDGPLHTFNEQDVELALTEQFSQDERLYANVGMLIADKVGIFKEKETGVELPITRTATMEDIHQYHDWEKIVLSISKYNKGVPTQQFLMMTRGTAGTGKSTLLNAITKTFKDEKAGHLLFKTAMLGVATSLIGGTMLHWWGGIPPKKTPQEDDWMDSSSKAMKQRQEENIAPILWLAIDEVSMMTTSIMTLKSQVARKVHNGNGAMDSTVPFGGLNLILLGDFHQFEPIANMCSSLYS</sequence>
<comment type="catalytic activity">
    <reaction evidence="1">
        <text>ATP + H2O = ADP + phosphate + H(+)</text>
        <dbReference type="Rhea" id="RHEA:13065"/>
        <dbReference type="ChEBI" id="CHEBI:15377"/>
        <dbReference type="ChEBI" id="CHEBI:15378"/>
        <dbReference type="ChEBI" id="CHEBI:30616"/>
        <dbReference type="ChEBI" id="CHEBI:43474"/>
        <dbReference type="ChEBI" id="CHEBI:456216"/>
        <dbReference type="EC" id="5.6.2.3"/>
    </reaction>
</comment>
<dbReference type="STRING" id="765440.A0A0C3CQF5"/>
<dbReference type="InParanoid" id="A0A0C3CQF5"/>
<name>A0A0C3CQF5_PILCF</name>
<dbReference type="OrthoDB" id="2986975at2759"/>
<keyword evidence="1" id="KW-0378">Hydrolase</keyword>
<dbReference type="Proteomes" id="UP000054166">
    <property type="component" value="Unassembled WGS sequence"/>
</dbReference>
<dbReference type="GO" id="GO:0000723">
    <property type="term" value="P:telomere maintenance"/>
    <property type="evidence" value="ECO:0007669"/>
    <property type="project" value="InterPro"/>
</dbReference>
<dbReference type="InterPro" id="IPR027417">
    <property type="entry name" value="P-loop_NTPase"/>
</dbReference>
<comment type="similarity">
    <text evidence="1">Belongs to the helicase family.</text>
</comment>
<reference evidence="4" key="2">
    <citation type="submission" date="2015-01" db="EMBL/GenBank/DDBJ databases">
        <title>Evolutionary Origins and Diversification of the Mycorrhizal Mutualists.</title>
        <authorList>
            <consortium name="DOE Joint Genome Institute"/>
            <consortium name="Mycorrhizal Genomics Consortium"/>
            <person name="Kohler A."/>
            <person name="Kuo A."/>
            <person name="Nagy L.G."/>
            <person name="Floudas D."/>
            <person name="Copeland A."/>
            <person name="Barry K.W."/>
            <person name="Cichocki N."/>
            <person name="Veneault-Fourrey C."/>
            <person name="LaButti K."/>
            <person name="Lindquist E.A."/>
            <person name="Lipzen A."/>
            <person name="Lundell T."/>
            <person name="Morin E."/>
            <person name="Murat C."/>
            <person name="Riley R."/>
            <person name="Ohm R."/>
            <person name="Sun H."/>
            <person name="Tunlid A."/>
            <person name="Henrissat B."/>
            <person name="Grigoriev I.V."/>
            <person name="Hibbett D.S."/>
            <person name="Martin F."/>
        </authorList>
    </citation>
    <scope>NUCLEOTIDE SEQUENCE [LARGE SCALE GENOMIC DNA]</scope>
    <source>
        <strain evidence="4">F 1598</strain>
    </source>
</reference>
<reference evidence="3 4" key="1">
    <citation type="submission" date="2014-04" db="EMBL/GenBank/DDBJ databases">
        <authorList>
            <consortium name="DOE Joint Genome Institute"/>
            <person name="Kuo A."/>
            <person name="Tarkka M."/>
            <person name="Buscot F."/>
            <person name="Kohler A."/>
            <person name="Nagy L.G."/>
            <person name="Floudas D."/>
            <person name="Copeland A."/>
            <person name="Barry K.W."/>
            <person name="Cichocki N."/>
            <person name="Veneault-Fourrey C."/>
            <person name="LaButti K."/>
            <person name="Lindquist E.A."/>
            <person name="Lipzen A."/>
            <person name="Lundell T."/>
            <person name="Morin E."/>
            <person name="Murat C."/>
            <person name="Sun H."/>
            <person name="Tunlid A."/>
            <person name="Henrissat B."/>
            <person name="Grigoriev I.V."/>
            <person name="Hibbett D.S."/>
            <person name="Martin F."/>
            <person name="Nordberg H.P."/>
            <person name="Cantor M.N."/>
            <person name="Hua S.X."/>
        </authorList>
    </citation>
    <scope>NUCLEOTIDE SEQUENCE [LARGE SCALE GENOMIC DNA]</scope>
    <source>
        <strain evidence="3 4">F 1598</strain>
    </source>
</reference>
<dbReference type="InterPro" id="IPR010285">
    <property type="entry name" value="DNA_helicase_pif1-like_DEAD"/>
</dbReference>